<evidence type="ECO:0000313" key="2">
    <source>
        <dbReference type="EMBL" id="WAL67135.1"/>
    </source>
</evidence>
<feature type="region of interest" description="Disordered" evidence="1">
    <location>
        <begin position="1"/>
        <end position="26"/>
    </location>
</feature>
<dbReference type="RefSeq" id="WP_268757262.1">
    <property type="nucleotide sequence ID" value="NZ_CP113836.1"/>
</dbReference>
<dbReference type="EMBL" id="CP113836">
    <property type="protein sequence ID" value="WAL67135.1"/>
    <property type="molecule type" value="Genomic_DNA"/>
</dbReference>
<gene>
    <name evidence="2" type="ORF">ORV05_04925</name>
</gene>
<evidence type="ECO:0000313" key="3">
    <source>
        <dbReference type="Proteomes" id="UP001163203"/>
    </source>
</evidence>
<keyword evidence="3" id="KW-1185">Reference proteome</keyword>
<evidence type="ECO:0000256" key="1">
    <source>
        <dbReference type="SAM" id="MobiDB-lite"/>
    </source>
</evidence>
<name>A0ABY7B496_9PSEU</name>
<accession>A0ABY7B496</accession>
<proteinExistence type="predicted"/>
<protein>
    <submittedName>
        <fullName evidence="2">Uncharacterized protein</fullName>
    </submittedName>
</protein>
<sequence>MSDPVVRIVPNRRERRAREAKPPRGAKCPVCGYRVKPSNNATSYRGVPHHQSCLDTLLLRAAERRGLAEPA</sequence>
<reference evidence="2" key="1">
    <citation type="submission" date="2022-11" db="EMBL/GenBank/DDBJ databases">
        <authorList>
            <person name="Mo P."/>
        </authorList>
    </citation>
    <scope>NUCLEOTIDE SEQUENCE</scope>
    <source>
        <strain evidence="2">HUAS 11-8</strain>
    </source>
</reference>
<dbReference type="Proteomes" id="UP001163203">
    <property type="component" value="Chromosome"/>
</dbReference>
<organism evidence="2 3">
    <name type="scientific">Amycolatopsis cynarae</name>
    <dbReference type="NCBI Taxonomy" id="2995223"/>
    <lineage>
        <taxon>Bacteria</taxon>
        <taxon>Bacillati</taxon>
        <taxon>Actinomycetota</taxon>
        <taxon>Actinomycetes</taxon>
        <taxon>Pseudonocardiales</taxon>
        <taxon>Pseudonocardiaceae</taxon>
        <taxon>Amycolatopsis</taxon>
    </lineage>
</organism>